<dbReference type="Proteomes" id="UP000037510">
    <property type="component" value="Unassembled WGS sequence"/>
</dbReference>
<dbReference type="PANTHER" id="PTHR14379:SF3">
    <property type="entry name" value="MEIOSIS REGULATOR AND MRNA STABILITY FACTOR 1"/>
    <property type="match status" value="1"/>
</dbReference>
<gene>
    <name evidence="2" type="ORF">OBRU01_14554</name>
</gene>
<dbReference type="GO" id="GO:0005777">
    <property type="term" value="C:peroxisome"/>
    <property type="evidence" value="ECO:0007669"/>
    <property type="project" value="InterPro"/>
</dbReference>
<dbReference type="InterPro" id="IPR024768">
    <property type="entry name" value="Marf1"/>
</dbReference>
<comment type="caution">
    <text evidence="2">The sequence shown here is derived from an EMBL/GenBank/DDBJ whole genome shotgun (WGS) entry which is preliminary data.</text>
</comment>
<dbReference type="GO" id="GO:1905762">
    <property type="term" value="F:CCR4-NOT complex binding"/>
    <property type="evidence" value="ECO:0007669"/>
    <property type="project" value="TreeGrafter"/>
</dbReference>
<feature type="domain" description="MARF1 RNA recognition motif 1" evidence="1">
    <location>
        <begin position="176"/>
        <end position="221"/>
    </location>
</feature>
<accession>A0A0L7L603</accession>
<protein>
    <submittedName>
        <fullName evidence="2">Putative limkain b1</fullName>
    </submittedName>
</protein>
<dbReference type="InterPro" id="IPR012677">
    <property type="entry name" value="Nucleotide-bd_a/b_plait_sf"/>
</dbReference>
<name>A0A0L7L603_OPEBR</name>
<keyword evidence="3" id="KW-1185">Reference proteome</keyword>
<evidence type="ECO:0000313" key="2">
    <source>
        <dbReference type="EMBL" id="KOB70958.1"/>
    </source>
</evidence>
<dbReference type="InterPro" id="IPR034189">
    <property type="entry name" value="MARF1_RRM1"/>
</dbReference>
<organism evidence="2 3">
    <name type="scientific">Operophtera brumata</name>
    <name type="common">Winter moth</name>
    <name type="synonym">Phalaena brumata</name>
    <dbReference type="NCBI Taxonomy" id="104452"/>
    <lineage>
        <taxon>Eukaryota</taxon>
        <taxon>Metazoa</taxon>
        <taxon>Ecdysozoa</taxon>
        <taxon>Arthropoda</taxon>
        <taxon>Hexapoda</taxon>
        <taxon>Insecta</taxon>
        <taxon>Pterygota</taxon>
        <taxon>Neoptera</taxon>
        <taxon>Endopterygota</taxon>
        <taxon>Lepidoptera</taxon>
        <taxon>Glossata</taxon>
        <taxon>Ditrysia</taxon>
        <taxon>Geometroidea</taxon>
        <taxon>Geometridae</taxon>
        <taxon>Larentiinae</taxon>
        <taxon>Operophtera</taxon>
    </lineage>
</organism>
<proteinExistence type="predicted"/>
<reference evidence="2 3" key="1">
    <citation type="journal article" date="2015" name="Genome Biol. Evol.">
        <title>The genome of winter moth (Operophtera brumata) provides a genomic perspective on sexual dimorphism and phenology.</title>
        <authorList>
            <person name="Derks M.F."/>
            <person name="Smit S."/>
            <person name="Salis L."/>
            <person name="Schijlen E."/>
            <person name="Bossers A."/>
            <person name="Mateman C."/>
            <person name="Pijl A.S."/>
            <person name="de Ridder D."/>
            <person name="Groenen M.A."/>
            <person name="Visser M.E."/>
            <person name="Megens H.J."/>
        </authorList>
    </citation>
    <scope>NUCLEOTIDE SEQUENCE [LARGE SCALE GENOMIC DNA]</scope>
    <source>
        <strain evidence="2">WM2013NL</strain>
        <tissue evidence="2">Head and thorax</tissue>
    </source>
</reference>
<dbReference type="Pfam" id="PF11608">
    <property type="entry name" value="RRM_MARF1"/>
    <property type="match status" value="1"/>
</dbReference>
<dbReference type="STRING" id="104452.A0A0L7L603"/>
<evidence type="ECO:0000259" key="1">
    <source>
        <dbReference type="Pfam" id="PF11608"/>
    </source>
</evidence>
<dbReference type="GO" id="GO:0010468">
    <property type="term" value="P:regulation of gene expression"/>
    <property type="evidence" value="ECO:0007669"/>
    <property type="project" value="InterPro"/>
</dbReference>
<dbReference type="PANTHER" id="PTHR14379">
    <property type="entry name" value="LIMKAIN B LKAP"/>
    <property type="match status" value="1"/>
</dbReference>
<dbReference type="AlphaFoldDB" id="A0A0L7L603"/>
<dbReference type="Gene3D" id="3.30.70.330">
    <property type="match status" value="1"/>
</dbReference>
<evidence type="ECO:0000313" key="3">
    <source>
        <dbReference type="Proteomes" id="UP000037510"/>
    </source>
</evidence>
<sequence length="221" mass="24815">MSLSRDFDDVEMIRCRGTRSHSAQGLAPAVSSPAMKIPLPPRMWITDIENESSDEASGSVNDEGVAHERPRVRSRFRHHKTKSNSVPIGIFWDIENCQISLIHVCGTQKNAADEKLRQCMRRFGELHTAPAALLLISGDITFAADLSDFRHRKNMESLSQSNDDEEEPTCEMEVVNLPFNQPTERIKIRLKRLADNCGGKVLQIVANKATLRFPTPDHAAR</sequence>
<dbReference type="EMBL" id="JTDY01002677">
    <property type="protein sequence ID" value="KOB70958.1"/>
    <property type="molecule type" value="Genomic_DNA"/>
</dbReference>